<proteinExistence type="predicted"/>
<organism evidence="1 2">
    <name type="scientific">Iodobacter arcticus</name>
    <dbReference type="NCBI Taxonomy" id="590593"/>
    <lineage>
        <taxon>Bacteria</taxon>
        <taxon>Pseudomonadati</taxon>
        <taxon>Pseudomonadota</taxon>
        <taxon>Betaproteobacteria</taxon>
        <taxon>Neisseriales</taxon>
        <taxon>Chitinibacteraceae</taxon>
        <taxon>Iodobacter</taxon>
    </lineage>
</organism>
<protein>
    <submittedName>
        <fullName evidence="1">Uncharacterized protein</fullName>
    </submittedName>
</protein>
<evidence type="ECO:0000313" key="2">
    <source>
        <dbReference type="Proteomes" id="UP001596473"/>
    </source>
</evidence>
<dbReference type="EMBL" id="JBHTBQ010000033">
    <property type="protein sequence ID" value="MFC7421390.1"/>
    <property type="molecule type" value="Genomic_DNA"/>
</dbReference>
<evidence type="ECO:0000313" key="1">
    <source>
        <dbReference type="EMBL" id="MFC7421390.1"/>
    </source>
</evidence>
<name>A0ABW2R0T8_9NEIS</name>
<comment type="caution">
    <text evidence="1">The sequence shown here is derived from an EMBL/GenBank/DDBJ whole genome shotgun (WGS) entry which is preliminary data.</text>
</comment>
<dbReference type="RefSeq" id="WP_380188948.1">
    <property type="nucleotide sequence ID" value="NZ_JBHTBQ010000033.1"/>
</dbReference>
<accession>A0ABW2R0T8</accession>
<keyword evidence="2" id="KW-1185">Reference proteome</keyword>
<gene>
    <name evidence="1" type="ORF">ACFQNF_16110</name>
</gene>
<reference evidence="2" key="1">
    <citation type="journal article" date="2019" name="Int. J. Syst. Evol. Microbiol.">
        <title>The Global Catalogue of Microorganisms (GCM) 10K type strain sequencing project: providing services to taxonomists for standard genome sequencing and annotation.</title>
        <authorList>
            <consortium name="The Broad Institute Genomics Platform"/>
            <consortium name="The Broad Institute Genome Sequencing Center for Infectious Disease"/>
            <person name="Wu L."/>
            <person name="Ma J."/>
        </authorList>
    </citation>
    <scope>NUCLEOTIDE SEQUENCE [LARGE SCALE GENOMIC DNA]</scope>
    <source>
        <strain evidence="2">CCUG 62945</strain>
    </source>
</reference>
<sequence>MLRNDKPEITVWLMSHFYRWLIGSFDVATPVLSANQYLLLSGEPTPEWLIQRFDSATTPTPCFYIHPQQPLLLERERRLVEFLNSRQGTPIEGKLQRINCIHAFSLWEKEHAQIQDRQRRGWIPSSGLALKEVLCTPNGTWFMFDSLSPHLREEIAYESYHMQHCLGQFGDKKRLTGGYGESYTQRIQAGELRLFTLRSSGNAPHVTLSLQIDNNFLSIDQVKGKQNRPPISRYTMDTLALLRHLNITPETHYDCEAMGLIAQQESSEWQLLTELTDLQQQNNILTRQPQLFAMFTQLSPQQQWLALASAPLHKITNLGLDATLRLASSQLYQQSNDPAWLSEILNGQGQQWQIEGIPLSGSDYAKDASC</sequence>
<dbReference type="Proteomes" id="UP001596473">
    <property type="component" value="Unassembled WGS sequence"/>
</dbReference>